<feature type="transmembrane region" description="Helical" evidence="7">
    <location>
        <begin position="115"/>
        <end position="135"/>
    </location>
</feature>
<dbReference type="PATRIC" id="fig|1195236.3.peg.1505"/>
<comment type="caution">
    <text evidence="9">The sequence shown here is derived from an EMBL/GenBank/DDBJ whole genome shotgun (WGS) entry which is preliminary data.</text>
</comment>
<dbReference type="AlphaFoldDB" id="S0FUN6"/>
<reference evidence="9 10" key="1">
    <citation type="journal article" date="2013" name="Genome Announc.">
        <title>Draft Genome Sequence of the Cellulolytic, Mesophilic, Anaerobic Bacterium Clostridium termitidis Strain CT1112 (DSM 5398).</title>
        <authorList>
            <person name="Lal S."/>
            <person name="Ramachandran U."/>
            <person name="Zhang X."/>
            <person name="Munir R."/>
            <person name="Sparling R."/>
            <person name="Levin D.B."/>
        </authorList>
    </citation>
    <scope>NUCLEOTIDE SEQUENCE [LARGE SCALE GENOMIC DNA]</scope>
    <source>
        <strain evidence="9 10">CT1112</strain>
    </source>
</reference>
<keyword evidence="2 7" id="KW-0813">Transport</keyword>
<evidence type="ECO:0000313" key="10">
    <source>
        <dbReference type="Proteomes" id="UP000014155"/>
    </source>
</evidence>
<dbReference type="GO" id="GO:0055085">
    <property type="term" value="P:transmembrane transport"/>
    <property type="evidence" value="ECO:0007669"/>
    <property type="project" value="InterPro"/>
</dbReference>
<dbReference type="SUPFAM" id="SSF161098">
    <property type="entry name" value="MetI-like"/>
    <property type="match status" value="1"/>
</dbReference>
<evidence type="ECO:0000256" key="5">
    <source>
        <dbReference type="ARBA" id="ARBA00022989"/>
    </source>
</evidence>
<dbReference type="Proteomes" id="UP000014155">
    <property type="component" value="Unassembled WGS sequence"/>
</dbReference>
<dbReference type="PANTHER" id="PTHR43744">
    <property type="entry name" value="ABC TRANSPORTER PERMEASE PROTEIN MG189-RELATED-RELATED"/>
    <property type="match status" value="1"/>
</dbReference>
<evidence type="ECO:0000256" key="4">
    <source>
        <dbReference type="ARBA" id="ARBA00022692"/>
    </source>
</evidence>
<feature type="transmembrane region" description="Helical" evidence="7">
    <location>
        <begin position="188"/>
        <end position="213"/>
    </location>
</feature>
<evidence type="ECO:0000256" key="2">
    <source>
        <dbReference type="ARBA" id="ARBA00022448"/>
    </source>
</evidence>
<organism evidence="9 10">
    <name type="scientific">Ruminiclostridium cellobioparum subsp. termitidis CT1112</name>
    <dbReference type="NCBI Taxonomy" id="1195236"/>
    <lineage>
        <taxon>Bacteria</taxon>
        <taxon>Bacillati</taxon>
        <taxon>Bacillota</taxon>
        <taxon>Clostridia</taxon>
        <taxon>Eubacteriales</taxon>
        <taxon>Oscillospiraceae</taxon>
        <taxon>Ruminiclostridium</taxon>
    </lineage>
</organism>
<dbReference type="CDD" id="cd06261">
    <property type="entry name" value="TM_PBP2"/>
    <property type="match status" value="1"/>
</dbReference>
<dbReference type="RefSeq" id="WP_004624579.1">
    <property type="nucleotide sequence ID" value="NZ_AORV01000025.1"/>
</dbReference>
<dbReference type="GO" id="GO:0005886">
    <property type="term" value="C:plasma membrane"/>
    <property type="evidence" value="ECO:0007669"/>
    <property type="project" value="UniProtKB-SubCell"/>
</dbReference>
<keyword evidence="5 7" id="KW-1133">Transmembrane helix</keyword>
<gene>
    <name evidence="9" type="ORF">CTER_1199</name>
</gene>
<dbReference type="Pfam" id="PF00528">
    <property type="entry name" value="BPD_transp_1"/>
    <property type="match status" value="1"/>
</dbReference>
<evidence type="ECO:0000256" key="7">
    <source>
        <dbReference type="RuleBase" id="RU363032"/>
    </source>
</evidence>
<dbReference type="STRING" id="1195236.CTER_1199"/>
<name>S0FUN6_RUMCE</name>
<dbReference type="PANTHER" id="PTHR43744:SF12">
    <property type="entry name" value="ABC TRANSPORTER PERMEASE PROTEIN MG189-RELATED"/>
    <property type="match status" value="1"/>
</dbReference>
<feature type="transmembrane region" description="Helical" evidence="7">
    <location>
        <begin position="147"/>
        <end position="167"/>
    </location>
</feature>
<comment type="similarity">
    <text evidence="7">Belongs to the binding-protein-dependent transport system permease family.</text>
</comment>
<evidence type="ECO:0000259" key="8">
    <source>
        <dbReference type="PROSITE" id="PS50928"/>
    </source>
</evidence>
<feature type="transmembrane region" description="Helical" evidence="7">
    <location>
        <begin position="246"/>
        <end position="267"/>
    </location>
</feature>
<feature type="domain" description="ABC transmembrane type-1" evidence="8">
    <location>
        <begin position="78"/>
        <end position="267"/>
    </location>
</feature>
<dbReference type="Gene3D" id="1.10.3720.10">
    <property type="entry name" value="MetI-like"/>
    <property type="match status" value="1"/>
</dbReference>
<sequence>MPINTELRRSKPNLTTILGYIGLSIAAVLVMFPFAWMLSASFKPDNDVYEFPIRWIPKIFRWQNYVDIWKQIKFGVFYFNTVKLTVIITFLQLLTSSLAAYAFAKIKFKGRNTLFIAYIGTIAVPFQVYMIPQFIIIRKLGLSDSHLSLILIQAFTAYGVFLLRQFFMSIPEELSESARIDGLGELGIYAKIILPLAKPALTSLGIFTAVFVWNDFLGPLIYLTSQKNLTIQLGIRLFLSDYNQSFALIMAAAVCSMIPVVLIFLIAQRFLIEGIATTGIKG</sequence>
<proteinExistence type="inferred from homology"/>
<dbReference type="PROSITE" id="PS50928">
    <property type="entry name" value="ABC_TM1"/>
    <property type="match status" value="1"/>
</dbReference>
<evidence type="ECO:0000256" key="3">
    <source>
        <dbReference type="ARBA" id="ARBA00022475"/>
    </source>
</evidence>
<keyword evidence="6 7" id="KW-0472">Membrane</keyword>
<evidence type="ECO:0000256" key="1">
    <source>
        <dbReference type="ARBA" id="ARBA00004651"/>
    </source>
</evidence>
<evidence type="ECO:0000313" key="9">
    <source>
        <dbReference type="EMBL" id="EMS72849.1"/>
    </source>
</evidence>
<keyword evidence="10" id="KW-1185">Reference proteome</keyword>
<protein>
    <submittedName>
        <fullName evidence="9">ABC-type sugar transport system, permease component</fullName>
    </submittedName>
</protein>
<dbReference type="InterPro" id="IPR000515">
    <property type="entry name" value="MetI-like"/>
</dbReference>
<keyword evidence="9" id="KW-0762">Sugar transport</keyword>
<feature type="transmembrane region" description="Helical" evidence="7">
    <location>
        <begin position="84"/>
        <end position="103"/>
    </location>
</feature>
<dbReference type="eggNOG" id="COG0395">
    <property type="taxonomic scope" value="Bacteria"/>
</dbReference>
<evidence type="ECO:0000256" key="6">
    <source>
        <dbReference type="ARBA" id="ARBA00023136"/>
    </source>
</evidence>
<keyword evidence="4 7" id="KW-0812">Transmembrane</keyword>
<comment type="subcellular location">
    <subcellularLocation>
        <location evidence="1 7">Cell membrane</location>
        <topology evidence="1 7">Multi-pass membrane protein</topology>
    </subcellularLocation>
</comment>
<dbReference type="InterPro" id="IPR035906">
    <property type="entry name" value="MetI-like_sf"/>
</dbReference>
<keyword evidence="3" id="KW-1003">Cell membrane</keyword>
<feature type="transmembrane region" description="Helical" evidence="7">
    <location>
        <begin position="17"/>
        <end position="38"/>
    </location>
</feature>
<accession>S0FUN6</accession>
<dbReference type="EMBL" id="AORV01000025">
    <property type="protein sequence ID" value="EMS72849.1"/>
    <property type="molecule type" value="Genomic_DNA"/>
</dbReference>